<dbReference type="CDD" id="cd06260">
    <property type="entry name" value="DUF820-like"/>
    <property type="match status" value="1"/>
</dbReference>
<dbReference type="RefSeq" id="WP_246811941.1">
    <property type="nucleotide sequence ID" value="NZ_JAGGMB010000020.1"/>
</dbReference>
<keyword evidence="3" id="KW-1185">Reference proteome</keyword>
<gene>
    <name evidence="2" type="ORF">J2Z64_004013</name>
</gene>
<evidence type="ECO:0000259" key="1">
    <source>
        <dbReference type="Pfam" id="PF05685"/>
    </source>
</evidence>
<dbReference type="EMBL" id="JAGGMB010000020">
    <property type="protein sequence ID" value="MBP2079714.1"/>
    <property type="molecule type" value="Genomic_DNA"/>
</dbReference>
<dbReference type="SUPFAM" id="SSF52980">
    <property type="entry name" value="Restriction endonuclease-like"/>
    <property type="match status" value="1"/>
</dbReference>
<sequence>MSSPKEDRIYTYKDYLSWPEDVRVEIIDGRLYMQAAPSRIHQEILSELHRQLANYLVGKECKVYPAPFEVVLYLDEEDKDDSRNVFEPDISIICDPSKLDDAGCKGAPDVVIEIISPSTGRRDKIEKFNKYEQSGVQEYWIVEPQEKMVSVFTLEES</sequence>
<dbReference type="AlphaFoldDB" id="A0A9X0YW30"/>
<dbReference type="Pfam" id="PF05685">
    <property type="entry name" value="Uma2"/>
    <property type="match status" value="1"/>
</dbReference>
<dbReference type="InterPro" id="IPR008538">
    <property type="entry name" value="Uma2"/>
</dbReference>
<feature type="domain" description="Putative restriction endonuclease" evidence="1">
    <location>
        <begin position="13"/>
        <end position="155"/>
    </location>
</feature>
<comment type="caution">
    <text evidence="2">The sequence shown here is derived from an EMBL/GenBank/DDBJ whole genome shotgun (WGS) entry which is preliminary data.</text>
</comment>
<reference evidence="2" key="1">
    <citation type="submission" date="2021-03" db="EMBL/GenBank/DDBJ databases">
        <title>Genomic Encyclopedia of Type Strains, Phase IV (KMG-IV): sequencing the most valuable type-strain genomes for metagenomic binning, comparative biology and taxonomic classification.</title>
        <authorList>
            <person name="Goeker M."/>
        </authorList>
    </citation>
    <scope>NUCLEOTIDE SEQUENCE</scope>
    <source>
        <strain evidence="2">DSM 107338</strain>
    </source>
</reference>
<dbReference type="InterPro" id="IPR012296">
    <property type="entry name" value="Nuclease_put_TT1808"/>
</dbReference>
<evidence type="ECO:0000313" key="3">
    <source>
        <dbReference type="Proteomes" id="UP001138793"/>
    </source>
</evidence>
<proteinExistence type="predicted"/>
<keyword evidence="2" id="KW-0540">Nuclease</keyword>
<dbReference type="Proteomes" id="UP001138793">
    <property type="component" value="Unassembled WGS sequence"/>
</dbReference>
<accession>A0A9X0YW30</accession>
<keyword evidence="2" id="KW-0378">Hydrolase</keyword>
<evidence type="ECO:0000313" key="2">
    <source>
        <dbReference type="EMBL" id="MBP2079714.1"/>
    </source>
</evidence>
<protein>
    <submittedName>
        <fullName evidence="2">Uma2 family endonuclease</fullName>
    </submittedName>
</protein>
<dbReference type="GO" id="GO:0004519">
    <property type="term" value="F:endonuclease activity"/>
    <property type="evidence" value="ECO:0007669"/>
    <property type="project" value="UniProtKB-KW"/>
</dbReference>
<dbReference type="PANTHER" id="PTHR36558">
    <property type="entry name" value="GLR1098 PROTEIN"/>
    <property type="match status" value="1"/>
</dbReference>
<dbReference type="PANTHER" id="PTHR36558:SF1">
    <property type="entry name" value="RESTRICTION ENDONUCLEASE DOMAIN-CONTAINING PROTEIN-RELATED"/>
    <property type="match status" value="1"/>
</dbReference>
<name>A0A9X0YW30_9BACI</name>
<dbReference type="Gene3D" id="3.90.1570.10">
    <property type="entry name" value="tt1808, chain A"/>
    <property type="match status" value="1"/>
</dbReference>
<dbReference type="InterPro" id="IPR011335">
    <property type="entry name" value="Restrct_endonuc-II-like"/>
</dbReference>
<organism evidence="2 3">
    <name type="scientific">Oceanobacillus polygoni</name>
    <dbReference type="NCBI Taxonomy" id="1235259"/>
    <lineage>
        <taxon>Bacteria</taxon>
        <taxon>Bacillati</taxon>
        <taxon>Bacillota</taxon>
        <taxon>Bacilli</taxon>
        <taxon>Bacillales</taxon>
        <taxon>Bacillaceae</taxon>
        <taxon>Oceanobacillus</taxon>
    </lineage>
</organism>
<keyword evidence="2" id="KW-0255">Endonuclease</keyword>